<protein>
    <submittedName>
        <fullName evidence="1">Glycoprotein 3</fullName>
    </submittedName>
</protein>
<accession>A0A3S4KQ08</accession>
<evidence type="ECO:0000313" key="2">
    <source>
        <dbReference type="Proteomes" id="UP000271797"/>
    </source>
</evidence>
<name>A0A3S4KQ08_ECOLX</name>
<dbReference type="EMBL" id="LR134238">
    <property type="protein sequence ID" value="VED09507.1"/>
    <property type="molecule type" value="Genomic_DNA"/>
</dbReference>
<sequence>MQISLTGEPVLRLTGLSAATLPHMDYEVAGTPAQRKVWQDKIDQQGAELKARGLLS</sequence>
<dbReference type="AlphaFoldDB" id="A0A3S4KQ08"/>
<evidence type="ECO:0000313" key="1">
    <source>
        <dbReference type="EMBL" id="VED09507.1"/>
    </source>
</evidence>
<dbReference type="Proteomes" id="UP000271797">
    <property type="component" value="Chromosome"/>
</dbReference>
<proteinExistence type="predicted"/>
<reference evidence="1 2" key="1">
    <citation type="submission" date="2018-12" db="EMBL/GenBank/DDBJ databases">
        <authorList>
            <consortium name="Pathogen Informatics"/>
        </authorList>
    </citation>
    <scope>NUCLEOTIDE SEQUENCE [LARGE SCALE GENOMIC DNA]</scope>
    <source>
        <strain evidence="1 2">NCTC9044</strain>
    </source>
</reference>
<gene>
    <name evidence="1" type="ORF">NCTC9044_01874</name>
</gene>
<organism evidence="1 2">
    <name type="scientific">Escherichia coli</name>
    <dbReference type="NCBI Taxonomy" id="562"/>
    <lineage>
        <taxon>Bacteria</taxon>
        <taxon>Pseudomonadati</taxon>
        <taxon>Pseudomonadota</taxon>
        <taxon>Gammaproteobacteria</taxon>
        <taxon>Enterobacterales</taxon>
        <taxon>Enterobacteriaceae</taxon>
        <taxon>Escherichia</taxon>
    </lineage>
</organism>